<protein>
    <recommendedName>
        <fullName evidence="4">Ammonia monooxygenase</fullName>
    </recommendedName>
</protein>
<dbReference type="GO" id="GO:0016020">
    <property type="term" value="C:membrane"/>
    <property type="evidence" value="ECO:0007669"/>
    <property type="project" value="InterPro"/>
</dbReference>
<name>A0A1P8MZR8_9RHOB</name>
<feature type="transmembrane region" description="Helical" evidence="1">
    <location>
        <begin position="182"/>
        <end position="202"/>
    </location>
</feature>
<feature type="transmembrane region" description="Helical" evidence="1">
    <location>
        <begin position="121"/>
        <end position="141"/>
    </location>
</feature>
<dbReference type="InterPro" id="IPR007820">
    <property type="entry name" value="AbrB_fam"/>
</dbReference>
<keyword evidence="1" id="KW-0812">Transmembrane</keyword>
<evidence type="ECO:0000256" key="1">
    <source>
        <dbReference type="SAM" id="Phobius"/>
    </source>
</evidence>
<dbReference type="Proteomes" id="UP000186336">
    <property type="component" value="Chromosome"/>
</dbReference>
<evidence type="ECO:0000313" key="2">
    <source>
        <dbReference type="EMBL" id="APX13409.1"/>
    </source>
</evidence>
<feature type="transmembrane region" description="Helical" evidence="1">
    <location>
        <begin position="321"/>
        <end position="341"/>
    </location>
</feature>
<reference evidence="2 3" key="1">
    <citation type="submission" date="2017-01" db="EMBL/GenBank/DDBJ databases">
        <title>Complete genome of Tateyamaria omphalii DOK1-4 isolated from seawater in Dokdo.</title>
        <authorList>
            <person name="Kim J.H."/>
            <person name="Chi W.-J."/>
        </authorList>
    </citation>
    <scope>NUCLEOTIDE SEQUENCE [LARGE SCALE GENOMIC DNA]</scope>
    <source>
        <strain evidence="2 3">DOK1-4</strain>
    </source>
</reference>
<dbReference type="AlphaFoldDB" id="A0A1P8MZR8"/>
<dbReference type="EMBL" id="CP019312">
    <property type="protein sequence ID" value="APX13409.1"/>
    <property type="molecule type" value="Genomic_DNA"/>
</dbReference>
<accession>A0A1P8MZR8</accession>
<feature type="transmembrane region" description="Helical" evidence="1">
    <location>
        <begin position="87"/>
        <end position="109"/>
    </location>
</feature>
<keyword evidence="3" id="KW-1185">Reference proteome</keyword>
<dbReference type="STRING" id="299262.BWR18_18255"/>
<evidence type="ECO:0008006" key="4">
    <source>
        <dbReference type="Google" id="ProtNLM"/>
    </source>
</evidence>
<keyword evidence="1" id="KW-0472">Membrane</keyword>
<feature type="transmembrane region" description="Helical" evidence="1">
    <location>
        <begin position="63"/>
        <end position="81"/>
    </location>
</feature>
<dbReference type="NCBIfam" id="TIGR03082">
    <property type="entry name" value="Gneg_AbrB_dup"/>
    <property type="match status" value="1"/>
</dbReference>
<organism evidence="2 3">
    <name type="scientific">Tateyamaria omphalii</name>
    <dbReference type="NCBI Taxonomy" id="299262"/>
    <lineage>
        <taxon>Bacteria</taxon>
        <taxon>Pseudomonadati</taxon>
        <taxon>Pseudomonadota</taxon>
        <taxon>Alphaproteobacteria</taxon>
        <taxon>Rhodobacterales</taxon>
        <taxon>Roseobacteraceae</taxon>
        <taxon>Tateyamaria</taxon>
    </lineage>
</organism>
<proteinExistence type="predicted"/>
<gene>
    <name evidence="2" type="ORF">BWR18_18255</name>
</gene>
<dbReference type="GO" id="GO:0010468">
    <property type="term" value="P:regulation of gene expression"/>
    <property type="evidence" value="ECO:0007669"/>
    <property type="project" value="InterPro"/>
</dbReference>
<dbReference type="OrthoDB" id="7157734at2"/>
<evidence type="ECO:0000313" key="3">
    <source>
        <dbReference type="Proteomes" id="UP000186336"/>
    </source>
</evidence>
<dbReference type="PANTHER" id="PTHR38457:SF1">
    <property type="entry name" value="REGULATOR ABRB-RELATED"/>
    <property type="match status" value="1"/>
</dbReference>
<feature type="transmembrane region" description="Helical" evidence="1">
    <location>
        <begin position="147"/>
        <end position="170"/>
    </location>
</feature>
<keyword evidence="1" id="KW-1133">Transmembrane helix</keyword>
<feature type="transmembrane region" description="Helical" evidence="1">
    <location>
        <begin position="235"/>
        <end position="252"/>
    </location>
</feature>
<dbReference type="Pfam" id="PF05145">
    <property type="entry name" value="AbrB"/>
    <property type="match status" value="1"/>
</dbReference>
<dbReference type="PIRSF" id="PIRSF038991">
    <property type="entry name" value="Protein_AbrB"/>
    <property type="match status" value="1"/>
</dbReference>
<dbReference type="PANTHER" id="PTHR38457">
    <property type="entry name" value="REGULATOR ABRB-RELATED"/>
    <property type="match status" value="1"/>
</dbReference>
<dbReference type="InterPro" id="IPR017516">
    <property type="entry name" value="AbrB_dup"/>
</dbReference>
<dbReference type="KEGG" id="tom:BWR18_18255"/>
<sequence length="347" mass="35671">MLTRPTAHSLRITGQTLIMGAIGAGIAEAIGAPIAVLTGPALFVSLAALAGLRTGIDDTVRNLVFLLVGVSIGSGVDSSATQAMLRWPLAFAALGVMLWATLWLCGRLLHHGFGLDKRSAYLAAAPGHLSFVVGLSTGLNLDTTRIVVIQSVRLLALTLTVPAIALAFGFELTGQILPPGPAMAWTHLGLLLLAGLALGYALDKIGLPAPLLIGGMVASALGHTTEVTPGVMHPWLSYAGLMTVGTLIGARFNGITRQALATSLLAGLTVTTLTVLMALAAALPIAYTLGFDPTHVLIAFAPGGLETMIAMGVVLGANPGFVAAAHVSRLLFLTVLLPAFVGRIRKH</sequence>
<dbReference type="RefSeq" id="WP_076629843.1">
    <property type="nucleotide sequence ID" value="NZ_CP019312.1"/>
</dbReference>
<feature type="transmembrane region" description="Helical" evidence="1">
    <location>
        <begin position="264"/>
        <end position="287"/>
    </location>
</feature>